<dbReference type="AlphaFoldDB" id="B9CM22"/>
<name>B9CM22_LANR4</name>
<organism evidence="1 2">
    <name type="scientific">Lancefieldella rimae (strain ATCC 49626 / DSM 7090 / CCUG 31168 / NBRC 15546 / VPI D140H-11A)</name>
    <name type="common">Atopobium rimae</name>
    <dbReference type="NCBI Taxonomy" id="553184"/>
    <lineage>
        <taxon>Bacteria</taxon>
        <taxon>Bacillati</taxon>
        <taxon>Actinomycetota</taxon>
        <taxon>Coriobacteriia</taxon>
        <taxon>Coriobacteriales</taxon>
        <taxon>Atopobiaceae</taxon>
        <taxon>Lancefieldella</taxon>
    </lineage>
</organism>
<protein>
    <submittedName>
        <fullName evidence="1">Uncharacterized protein</fullName>
    </submittedName>
</protein>
<gene>
    <name evidence="1" type="ORF">ATORI0001_1359</name>
</gene>
<dbReference type="Proteomes" id="UP000004070">
    <property type="component" value="Unassembled WGS sequence"/>
</dbReference>
<comment type="caution">
    <text evidence="1">The sequence shown here is derived from an EMBL/GenBank/DDBJ whole genome shotgun (WGS) entry which is preliminary data.</text>
</comment>
<evidence type="ECO:0000313" key="2">
    <source>
        <dbReference type="Proteomes" id="UP000004070"/>
    </source>
</evidence>
<proteinExistence type="predicted"/>
<reference evidence="1 2" key="1">
    <citation type="submission" date="2009-01" db="EMBL/GenBank/DDBJ databases">
        <authorList>
            <person name="Madupu R."/>
            <person name="Sebastian Y."/>
            <person name="Durkin A.S."/>
            <person name="Torralba M."/>
            <person name="Methe B."/>
            <person name="Sutton G.G."/>
            <person name="Strausberg R.L."/>
            <person name="Nelson K.E."/>
        </authorList>
    </citation>
    <scope>NUCLEOTIDE SEQUENCE [LARGE SCALE GENOMIC DNA]</scope>
    <source>
        <strain evidence="1 2">ATCC 49626</strain>
    </source>
</reference>
<accession>B9CM22</accession>
<evidence type="ECO:0000313" key="1">
    <source>
        <dbReference type="EMBL" id="EEE17437.1"/>
    </source>
</evidence>
<dbReference type="EMBL" id="ACFE01000002">
    <property type="protein sequence ID" value="EEE17437.1"/>
    <property type="molecule type" value="Genomic_DNA"/>
</dbReference>
<sequence length="66" mass="7727">MYKTIFYYTLFSLGLRHAWFTGHRLINSANGSKQLLTTEIEINNTHASKIFKMREEEIAICLNFSI</sequence>